<evidence type="ECO:0000256" key="8">
    <source>
        <dbReference type="ARBA" id="ARBA00023004"/>
    </source>
</evidence>
<evidence type="ECO:0000256" key="7">
    <source>
        <dbReference type="ARBA" id="ARBA00023002"/>
    </source>
</evidence>
<feature type="compositionally biased region" description="Polar residues" evidence="11">
    <location>
        <begin position="291"/>
        <end position="300"/>
    </location>
</feature>
<dbReference type="RefSeq" id="WP_132297926.1">
    <property type="nucleotide sequence ID" value="NZ_SMFU01000014.1"/>
</dbReference>
<keyword evidence="13" id="KW-1185">Reference proteome</keyword>
<evidence type="ECO:0000313" key="12">
    <source>
        <dbReference type="EMBL" id="TCK02719.1"/>
    </source>
</evidence>
<evidence type="ECO:0000256" key="4">
    <source>
        <dbReference type="ARBA" id="ARBA00011738"/>
    </source>
</evidence>
<comment type="function">
    <text evidence="2">Involved in the biosynthesis of 5-hydroxyectoine, called compatible solute, which helps organisms to survive extreme osmotic stress by acting as a highly soluble organic osmolyte. Catalyzes the 2-oxoglutarate-dependent selective hydroxylation of L-ectoine to yield (4S,5S)-5-hydroxyectoine.</text>
</comment>
<evidence type="ECO:0000313" key="13">
    <source>
        <dbReference type="Proteomes" id="UP000294546"/>
    </source>
</evidence>
<gene>
    <name evidence="12" type="ORF">CLV83_4416</name>
</gene>
<reference evidence="12 13" key="1">
    <citation type="submission" date="2019-03" db="EMBL/GenBank/DDBJ databases">
        <title>Genomic Encyclopedia of Archaeal and Bacterial Type Strains, Phase II (KMG-II): from individual species to whole genera.</title>
        <authorList>
            <person name="Goeker M."/>
        </authorList>
    </citation>
    <scope>NUCLEOTIDE SEQUENCE [LARGE SCALE GENOMIC DNA]</scope>
    <source>
        <strain evidence="12 13">DSM 27697</strain>
    </source>
</reference>
<dbReference type="NCBIfam" id="TIGR02408">
    <property type="entry name" value="ectoine_ThpD"/>
    <property type="match status" value="1"/>
</dbReference>
<keyword evidence="8" id="KW-0408">Iron</keyword>
<evidence type="ECO:0000256" key="10">
    <source>
        <dbReference type="NCBIfam" id="TIGR02408"/>
    </source>
</evidence>
<dbReference type="OrthoDB" id="9791262at2"/>
<evidence type="ECO:0000256" key="9">
    <source>
        <dbReference type="ARBA" id="ARBA00049228"/>
    </source>
</evidence>
<dbReference type="InterPro" id="IPR012774">
    <property type="entry name" value="EctD"/>
</dbReference>
<name>A0A4R1GAP3_9GAMM</name>
<protein>
    <recommendedName>
        <fullName evidence="10">Ectoine hydroxylase</fullName>
        <ecNumber evidence="10">1.14.11.55</ecNumber>
    </recommendedName>
</protein>
<dbReference type="EC" id="1.14.11.55" evidence="10"/>
<evidence type="ECO:0000256" key="6">
    <source>
        <dbReference type="ARBA" id="ARBA00022964"/>
    </source>
</evidence>
<comment type="subunit">
    <text evidence="4">Homodimer.</text>
</comment>
<dbReference type="Pfam" id="PF05721">
    <property type="entry name" value="PhyH"/>
    <property type="match status" value="1"/>
</dbReference>
<dbReference type="Proteomes" id="UP000294546">
    <property type="component" value="Unassembled WGS sequence"/>
</dbReference>
<evidence type="ECO:0000256" key="1">
    <source>
        <dbReference type="ARBA" id="ARBA00001954"/>
    </source>
</evidence>
<accession>A0A4R1GAP3</accession>
<comment type="cofactor">
    <cofactor evidence="1">
        <name>Fe(2+)</name>
        <dbReference type="ChEBI" id="CHEBI:29033"/>
    </cofactor>
</comment>
<keyword evidence="6" id="KW-0223">Dioxygenase</keyword>
<comment type="caution">
    <text evidence="12">The sequence shown here is derived from an EMBL/GenBank/DDBJ whole genome shotgun (WGS) entry which is preliminary data.</text>
</comment>
<sequence>MSKAADLYPSRQQEEPQIIKRQDPTLYNRNFSNAPLSEAQLKQYERDGYILLPEVFSKAEVKRFLAEMGQMEKDPELLASDAAITEPSGNALRSVFQIHHNNDLYARVAADPRVADIARFILDGQVYIHQSRLNFKPGFSGKEFYWHSDFETWHTEDGMPRMRALSASILLTDNTEFNGSLMVMPGSHREYIACVGETPEDYYRESLKAQTVGTPDAGSLQQFQQRFGLSSTAAKAGSVLLFDCNLMHGSNSNITASPRSNLFFVYNAISNQVVEPFSGGKPRPEFLASRETITPLQSPAPQRKAG</sequence>
<comment type="similarity">
    <text evidence="3">Belongs to the PhyH family. EctD subfamily.</text>
</comment>
<dbReference type="AlphaFoldDB" id="A0A4R1GAP3"/>
<keyword evidence="7" id="KW-0560">Oxidoreductase</keyword>
<evidence type="ECO:0000256" key="5">
    <source>
        <dbReference type="ARBA" id="ARBA00022723"/>
    </source>
</evidence>
<dbReference type="PANTHER" id="PTHR20883">
    <property type="entry name" value="PHYTANOYL-COA DIOXYGENASE DOMAIN CONTAINING 1"/>
    <property type="match status" value="1"/>
</dbReference>
<evidence type="ECO:0000256" key="2">
    <source>
        <dbReference type="ARBA" id="ARBA00004063"/>
    </source>
</evidence>
<dbReference type="InterPro" id="IPR008775">
    <property type="entry name" value="Phytyl_CoA_dOase-like"/>
</dbReference>
<organism evidence="12 13">
    <name type="scientific">Marinobacterium mangrovicola</name>
    <dbReference type="NCBI Taxonomy" id="1476959"/>
    <lineage>
        <taxon>Bacteria</taxon>
        <taxon>Pseudomonadati</taxon>
        <taxon>Pseudomonadota</taxon>
        <taxon>Gammaproteobacteria</taxon>
        <taxon>Oceanospirillales</taxon>
        <taxon>Oceanospirillaceae</taxon>
        <taxon>Marinobacterium</taxon>
    </lineage>
</organism>
<dbReference type="SUPFAM" id="SSF51197">
    <property type="entry name" value="Clavaminate synthase-like"/>
    <property type="match status" value="1"/>
</dbReference>
<dbReference type="GO" id="GO:0016706">
    <property type="term" value="F:2-oxoglutarate-dependent dioxygenase activity"/>
    <property type="evidence" value="ECO:0007669"/>
    <property type="project" value="InterPro"/>
</dbReference>
<keyword evidence="5" id="KW-0479">Metal-binding</keyword>
<dbReference type="Gene3D" id="2.60.120.620">
    <property type="entry name" value="q2cbj1_9rhob like domain"/>
    <property type="match status" value="1"/>
</dbReference>
<dbReference type="PANTHER" id="PTHR20883:SF48">
    <property type="entry name" value="ECTOINE DIOXYGENASE"/>
    <property type="match status" value="1"/>
</dbReference>
<feature type="region of interest" description="Disordered" evidence="11">
    <location>
        <begin position="280"/>
        <end position="306"/>
    </location>
</feature>
<dbReference type="GO" id="GO:0005506">
    <property type="term" value="F:iron ion binding"/>
    <property type="evidence" value="ECO:0007669"/>
    <property type="project" value="UniProtKB-ARBA"/>
</dbReference>
<comment type="catalytic activity">
    <reaction evidence="9">
        <text>L-ectoine + 2-oxoglutarate + O2 = 5-hydroxyectoine + succinate + CO2</text>
        <dbReference type="Rhea" id="RHEA:45740"/>
        <dbReference type="ChEBI" id="CHEBI:15379"/>
        <dbReference type="ChEBI" id="CHEBI:16526"/>
        <dbReference type="ChEBI" id="CHEBI:16810"/>
        <dbReference type="ChEBI" id="CHEBI:30031"/>
        <dbReference type="ChEBI" id="CHEBI:58515"/>
        <dbReference type="ChEBI" id="CHEBI:85413"/>
        <dbReference type="EC" id="1.14.11.55"/>
    </reaction>
</comment>
<evidence type="ECO:0000256" key="11">
    <source>
        <dbReference type="SAM" id="MobiDB-lite"/>
    </source>
</evidence>
<proteinExistence type="inferred from homology"/>
<evidence type="ECO:0000256" key="3">
    <source>
        <dbReference type="ARBA" id="ARBA00007851"/>
    </source>
</evidence>
<dbReference type="EMBL" id="SMFU01000014">
    <property type="protein sequence ID" value="TCK02719.1"/>
    <property type="molecule type" value="Genomic_DNA"/>
</dbReference>